<accession>A0A2I0J0B1</accession>
<name>A0A2I0J0B1_PUNGR</name>
<evidence type="ECO:0000313" key="1">
    <source>
        <dbReference type="EMBL" id="PKI49664.1"/>
    </source>
</evidence>
<evidence type="ECO:0000313" key="2">
    <source>
        <dbReference type="Proteomes" id="UP000233551"/>
    </source>
</evidence>
<organism evidence="1 2">
    <name type="scientific">Punica granatum</name>
    <name type="common">Pomegranate</name>
    <dbReference type="NCBI Taxonomy" id="22663"/>
    <lineage>
        <taxon>Eukaryota</taxon>
        <taxon>Viridiplantae</taxon>
        <taxon>Streptophyta</taxon>
        <taxon>Embryophyta</taxon>
        <taxon>Tracheophyta</taxon>
        <taxon>Spermatophyta</taxon>
        <taxon>Magnoliopsida</taxon>
        <taxon>eudicotyledons</taxon>
        <taxon>Gunneridae</taxon>
        <taxon>Pentapetalae</taxon>
        <taxon>rosids</taxon>
        <taxon>malvids</taxon>
        <taxon>Myrtales</taxon>
        <taxon>Lythraceae</taxon>
        <taxon>Punica</taxon>
    </lineage>
</organism>
<comment type="caution">
    <text evidence="1">The sequence shown here is derived from an EMBL/GenBank/DDBJ whole genome shotgun (WGS) entry which is preliminary data.</text>
</comment>
<protein>
    <submittedName>
        <fullName evidence="1">Uncharacterized protein</fullName>
    </submittedName>
</protein>
<keyword evidence="2" id="KW-1185">Reference proteome</keyword>
<proteinExistence type="predicted"/>
<gene>
    <name evidence="1" type="ORF">CRG98_029909</name>
</gene>
<dbReference type="AlphaFoldDB" id="A0A2I0J0B1"/>
<dbReference type="EMBL" id="PGOL01002217">
    <property type="protein sequence ID" value="PKI49664.1"/>
    <property type="molecule type" value="Genomic_DNA"/>
</dbReference>
<reference evidence="1 2" key="1">
    <citation type="submission" date="2017-11" db="EMBL/GenBank/DDBJ databases">
        <title>De-novo sequencing of pomegranate (Punica granatum L.) genome.</title>
        <authorList>
            <person name="Akparov Z."/>
            <person name="Amiraslanov A."/>
            <person name="Hajiyeva S."/>
            <person name="Abbasov M."/>
            <person name="Kaur K."/>
            <person name="Hamwieh A."/>
            <person name="Solovyev V."/>
            <person name="Salamov A."/>
            <person name="Braich B."/>
            <person name="Kosarev P."/>
            <person name="Mahmoud A."/>
            <person name="Hajiyev E."/>
            <person name="Babayeva S."/>
            <person name="Izzatullayeva V."/>
            <person name="Mammadov A."/>
            <person name="Mammadov A."/>
            <person name="Sharifova S."/>
            <person name="Ojaghi J."/>
            <person name="Eynullazada K."/>
            <person name="Bayramov B."/>
            <person name="Abdulazimova A."/>
            <person name="Shahmuradov I."/>
        </authorList>
    </citation>
    <scope>NUCLEOTIDE SEQUENCE [LARGE SCALE GENOMIC DNA]</scope>
    <source>
        <strain evidence="2">cv. AG2017</strain>
        <tissue evidence="1">Leaf</tissue>
    </source>
</reference>
<dbReference type="Proteomes" id="UP000233551">
    <property type="component" value="Unassembled WGS sequence"/>
</dbReference>
<sequence length="265" mass="29167">MSCLRVRIGWALGRRVGPGVRRSGPCSWVGPNARELGRGRARWAGSTGVGAGPNLRAKWAARSGPNPRRGRTGQIVSAELGRAGWAESARLDLHKPKGWAEPVRRSVSGEDEVGGRRGVRRPRTAVPAFGRLGDGAGGRGRRRRVPPELRRAREGHHEARGFSEFNCRKSGELRGGNRGVLLRGVLLVRSRGEIEARGRDFERRVGRVERVRVRAGLSERNSDRGSVPEKRAVPWWTSMSAEAGDRGGWATAACRRCQRDVSERR</sequence>